<dbReference type="Proteomes" id="UP000002710">
    <property type="component" value="Chromosome"/>
</dbReference>
<name>Q310L3_OLEA2</name>
<dbReference type="InterPro" id="IPR050194">
    <property type="entry name" value="Glycosyltransferase_grp1"/>
</dbReference>
<dbReference type="EMBL" id="CP000112">
    <property type="protein sequence ID" value="ABB38633.1"/>
    <property type="molecule type" value="Genomic_DNA"/>
</dbReference>
<dbReference type="Pfam" id="PF00534">
    <property type="entry name" value="Glycos_transf_1"/>
    <property type="match status" value="1"/>
</dbReference>
<dbReference type="RefSeq" id="WP_011367760.1">
    <property type="nucleotide sequence ID" value="NC_007519.1"/>
</dbReference>
<dbReference type="GO" id="GO:0016757">
    <property type="term" value="F:glycosyltransferase activity"/>
    <property type="evidence" value="ECO:0007669"/>
    <property type="project" value="InterPro"/>
</dbReference>
<feature type="domain" description="Glycosyl transferase family 1" evidence="1">
    <location>
        <begin position="251"/>
        <end position="351"/>
    </location>
</feature>
<dbReference type="InterPro" id="IPR001296">
    <property type="entry name" value="Glyco_trans_1"/>
</dbReference>
<evidence type="ECO:0000259" key="1">
    <source>
        <dbReference type="Pfam" id="PF00534"/>
    </source>
</evidence>
<dbReference type="KEGG" id="dde:Dde_1836"/>
<sequence length="379" mass="41477">MTASSGILMHSMLCRRGGAARVATLLHNELCAPEMPYRVVRSTEYDDSDPLLPEEGQCQCITTAPARSLFSEPCDVLHLHSTCDWQRLLSDAQRFSQVVITLHDASLLTGGCPFPLACSGWKDGCSDPCPRGYPYAAARQAALRGALEKLCAVSAVQMVSPSLWLKKMAGQAVSGIPCHVIPNGVEDTFFTEGKNAARKRLGIAAAARVILMLAHGGQQAAYKAGEQWEGLWRSVRGRRDIICIMAGGDSCRTEERLLVLPYLDRRHLSLVLTAADLLVYPTLADNHPLVVLEAFSAGTPVVAFAEGGVPEQIDRKTGRLVQPGNWPAMTEQILHLTADRTGLKKMGEAARTCWLNRFTARRMAQDYVRLYHRHGQSAE</sequence>
<dbReference type="PANTHER" id="PTHR45947">
    <property type="entry name" value="SULFOQUINOVOSYL TRANSFERASE SQD2"/>
    <property type="match status" value="1"/>
</dbReference>
<dbReference type="SUPFAM" id="SSF53756">
    <property type="entry name" value="UDP-Glycosyltransferase/glycogen phosphorylase"/>
    <property type="match status" value="1"/>
</dbReference>
<keyword evidence="2" id="KW-0808">Transferase</keyword>
<proteinExistence type="predicted"/>
<accession>Q310L3</accession>
<keyword evidence="3" id="KW-1185">Reference proteome</keyword>
<dbReference type="CAZy" id="GT4">
    <property type="family name" value="Glycosyltransferase Family 4"/>
</dbReference>
<evidence type="ECO:0000313" key="3">
    <source>
        <dbReference type="Proteomes" id="UP000002710"/>
    </source>
</evidence>
<evidence type="ECO:0000313" key="2">
    <source>
        <dbReference type="EMBL" id="ABB38633.1"/>
    </source>
</evidence>
<organism evidence="2 3">
    <name type="scientific">Oleidesulfovibrio alaskensis (strain ATCC BAA-1058 / DSM 17464 / G20)</name>
    <name type="common">Desulfovibrio alaskensis</name>
    <dbReference type="NCBI Taxonomy" id="207559"/>
    <lineage>
        <taxon>Bacteria</taxon>
        <taxon>Pseudomonadati</taxon>
        <taxon>Thermodesulfobacteriota</taxon>
        <taxon>Desulfovibrionia</taxon>
        <taxon>Desulfovibrionales</taxon>
        <taxon>Desulfovibrionaceae</taxon>
        <taxon>Oleidesulfovibrio</taxon>
    </lineage>
</organism>
<dbReference type="eggNOG" id="COG0438">
    <property type="taxonomic scope" value="Bacteria"/>
</dbReference>
<dbReference type="HOGENOM" id="CLU_009583_28_3_7"/>
<dbReference type="Gene3D" id="3.40.50.2000">
    <property type="entry name" value="Glycogen Phosphorylase B"/>
    <property type="match status" value="2"/>
</dbReference>
<dbReference type="PANTHER" id="PTHR45947:SF3">
    <property type="entry name" value="SULFOQUINOVOSYL TRANSFERASE SQD2"/>
    <property type="match status" value="1"/>
</dbReference>
<dbReference type="AlphaFoldDB" id="Q310L3"/>
<gene>
    <name evidence="2" type="ordered locus">Dde_1836</name>
</gene>
<protein>
    <submittedName>
        <fullName evidence="2">Glycosyl transferase group 1</fullName>
    </submittedName>
</protein>
<dbReference type="STRING" id="207559.Dde_1836"/>
<reference evidence="2 3" key="1">
    <citation type="journal article" date="2011" name="J. Bacteriol.">
        <title>Complete genome sequence and updated annotation of Desulfovibrio alaskensis G20.</title>
        <authorList>
            <person name="Hauser L.J."/>
            <person name="Land M.L."/>
            <person name="Brown S.D."/>
            <person name="Larimer F."/>
            <person name="Keller K.L."/>
            <person name="Rapp-Giles B.J."/>
            <person name="Price M.N."/>
            <person name="Lin M."/>
            <person name="Bruce D.C."/>
            <person name="Detter J.C."/>
            <person name="Tapia R."/>
            <person name="Han C.S."/>
            <person name="Goodwin L.A."/>
            <person name="Cheng J.F."/>
            <person name="Pitluck S."/>
            <person name="Copeland A."/>
            <person name="Lucas S."/>
            <person name="Nolan M."/>
            <person name="Lapidus A.L."/>
            <person name="Palumbo A.V."/>
            <person name="Wall J.D."/>
        </authorList>
    </citation>
    <scope>NUCLEOTIDE SEQUENCE [LARGE SCALE GENOMIC DNA]</scope>
    <source>
        <strain evidence="3">ATCC BAA 1058 / DSM 17464 / G20</strain>
    </source>
</reference>